<sequence>MGTNNLNCSVSFEIPIRDEIQSPKALRLLSSPNYVRNDSDLNERLEKARERRSNVLAETINRNEQHVHLAKSKCEQEKEKLVNRSNELMENLTEDLAQKSSRRQQIIDKIVNRNKKEVKRFVISCLLD</sequence>
<feature type="coiled-coil region" evidence="1">
    <location>
        <begin position="38"/>
        <end position="109"/>
    </location>
</feature>
<reference evidence="3" key="1">
    <citation type="submission" date="2023-11" db="UniProtKB">
        <authorList>
            <consortium name="WormBaseParasite"/>
        </authorList>
    </citation>
    <scope>IDENTIFICATION</scope>
</reference>
<proteinExistence type="predicted"/>
<dbReference type="AlphaFoldDB" id="A0AA85C4M6"/>
<accession>A0AA85C4M6</accession>
<evidence type="ECO:0000313" key="3">
    <source>
        <dbReference type="WBParaSite" id="SMTH1_99970.2"/>
    </source>
</evidence>
<evidence type="ECO:0000256" key="1">
    <source>
        <dbReference type="SAM" id="Coils"/>
    </source>
</evidence>
<dbReference type="WBParaSite" id="SMTH1_99970.2">
    <property type="protein sequence ID" value="SMTH1_99970.2"/>
    <property type="gene ID" value="SMTH1_99970"/>
</dbReference>
<keyword evidence="1" id="KW-0175">Coiled coil</keyword>
<evidence type="ECO:0008006" key="4">
    <source>
        <dbReference type="Google" id="ProtNLM"/>
    </source>
</evidence>
<name>A0AA85C4M6_9TREM</name>
<protein>
    <recommendedName>
        <fullName evidence="4">Stathmin</fullName>
    </recommendedName>
</protein>
<evidence type="ECO:0000313" key="2">
    <source>
        <dbReference type="Proteomes" id="UP000050791"/>
    </source>
</evidence>
<organism evidence="2 3">
    <name type="scientific">Schistosoma mattheei</name>
    <dbReference type="NCBI Taxonomy" id="31246"/>
    <lineage>
        <taxon>Eukaryota</taxon>
        <taxon>Metazoa</taxon>
        <taxon>Spiralia</taxon>
        <taxon>Lophotrochozoa</taxon>
        <taxon>Platyhelminthes</taxon>
        <taxon>Trematoda</taxon>
        <taxon>Digenea</taxon>
        <taxon>Strigeidida</taxon>
        <taxon>Schistosomatoidea</taxon>
        <taxon>Schistosomatidae</taxon>
        <taxon>Schistosoma</taxon>
    </lineage>
</organism>
<dbReference type="Proteomes" id="UP000050791">
    <property type="component" value="Unassembled WGS sequence"/>
</dbReference>